<comment type="caution">
    <text evidence="1">The sequence shown here is derived from an EMBL/GenBank/DDBJ whole genome shotgun (WGS) entry which is preliminary data.</text>
</comment>
<dbReference type="Proteomes" id="UP001166304">
    <property type="component" value="Unassembled WGS sequence"/>
</dbReference>
<organism evidence="1 2">
    <name type="scientific">Haloarcula salina</name>
    <dbReference type="NCBI Taxonomy" id="1429914"/>
    <lineage>
        <taxon>Archaea</taxon>
        <taxon>Methanobacteriati</taxon>
        <taxon>Methanobacteriota</taxon>
        <taxon>Stenosarchaea group</taxon>
        <taxon>Halobacteria</taxon>
        <taxon>Halobacteriales</taxon>
        <taxon>Haloarculaceae</taxon>
        <taxon>Haloarcula</taxon>
    </lineage>
</organism>
<evidence type="ECO:0000313" key="1">
    <source>
        <dbReference type="EMBL" id="MBV0900654.1"/>
    </source>
</evidence>
<sequence length="202" mass="22095">MPDASFPDVPADRLRDGGWTLVDERVETVFRLPTARVEGATRVYDDAETRAAVEAATGIDRQWRFFFATALSFTPPLSPGIGPAMILPTVRSEAQSAFADQLRDRGFEDVERGRTERVRVDSGDRARLRTYSASLALDDADATLSITGWVGVWHGDGFRIAAGAYPDRSLAALLGVSDPDDALQRAPSDYQSELLTLIRAVH</sequence>
<accession>A0AA41KJ92</accession>
<dbReference type="InterPro" id="IPR045396">
    <property type="entry name" value="DUF6517"/>
</dbReference>
<name>A0AA41KJ92_9EURY</name>
<dbReference type="EMBL" id="JAHQXE010000001">
    <property type="protein sequence ID" value="MBV0900654.1"/>
    <property type="molecule type" value="Genomic_DNA"/>
</dbReference>
<dbReference type="Pfam" id="PF20127">
    <property type="entry name" value="DUF6517"/>
    <property type="match status" value="1"/>
</dbReference>
<proteinExistence type="predicted"/>
<gene>
    <name evidence="1" type="ORF">KTS37_02530</name>
</gene>
<evidence type="ECO:0000313" key="2">
    <source>
        <dbReference type="Proteomes" id="UP001166304"/>
    </source>
</evidence>
<reference evidence="1" key="1">
    <citation type="submission" date="2021-06" db="EMBL/GenBank/DDBJ databases">
        <title>New haloarchaea isolates fom saline soil.</title>
        <authorList>
            <person name="Duran-Viseras A."/>
            <person name="Sanchez-Porro C.S."/>
            <person name="Ventosa A."/>
        </authorList>
    </citation>
    <scope>NUCLEOTIDE SEQUENCE</scope>
    <source>
        <strain evidence="1">JCM 18369</strain>
    </source>
</reference>
<keyword evidence="2" id="KW-1185">Reference proteome</keyword>
<protein>
    <submittedName>
        <fullName evidence="1">Uncharacterized protein</fullName>
    </submittedName>
</protein>
<dbReference type="AlphaFoldDB" id="A0AA41KJ92"/>